<organism evidence="1 2">
    <name type="scientific">Staurois parvus</name>
    <dbReference type="NCBI Taxonomy" id="386267"/>
    <lineage>
        <taxon>Eukaryota</taxon>
        <taxon>Metazoa</taxon>
        <taxon>Chordata</taxon>
        <taxon>Craniata</taxon>
        <taxon>Vertebrata</taxon>
        <taxon>Euteleostomi</taxon>
        <taxon>Amphibia</taxon>
        <taxon>Batrachia</taxon>
        <taxon>Anura</taxon>
        <taxon>Neobatrachia</taxon>
        <taxon>Ranoidea</taxon>
        <taxon>Ranidae</taxon>
        <taxon>Staurois</taxon>
    </lineage>
</organism>
<name>A0ABN9AN01_9NEOB</name>
<evidence type="ECO:0000313" key="1">
    <source>
        <dbReference type="EMBL" id="CAI9535630.1"/>
    </source>
</evidence>
<keyword evidence="2" id="KW-1185">Reference proteome</keyword>
<evidence type="ECO:0000313" key="2">
    <source>
        <dbReference type="Proteomes" id="UP001162483"/>
    </source>
</evidence>
<gene>
    <name evidence="1" type="ORF">SPARVUS_LOCUS882457</name>
</gene>
<feature type="non-terminal residue" evidence="1">
    <location>
        <position position="1"/>
    </location>
</feature>
<dbReference type="EMBL" id="CATNWA010000275">
    <property type="protein sequence ID" value="CAI9535630.1"/>
    <property type="molecule type" value="Genomic_DNA"/>
</dbReference>
<sequence length="58" mass="6778">YISLVKITQINIYYLVCRKVIEFTNYGIYLKIDQSSSTDSQSNFLRSKNVRTVQISPK</sequence>
<accession>A0ABN9AN01</accession>
<reference evidence="1" key="1">
    <citation type="submission" date="2023-05" db="EMBL/GenBank/DDBJ databases">
        <authorList>
            <person name="Stuckert A."/>
        </authorList>
    </citation>
    <scope>NUCLEOTIDE SEQUENCE</scope>
</reference>
<proteinExistence type="predicted"/>
<protein>
    <submittedName>
        <fullName evidence="1">Uncharacterized protein</fullName>
    </submittedName>
</protein>
<dbReference type="Proteomes" id="UP001162483">
    <property type="component" value="Unassembled WGS sequence"/>
</dbReference>
<comment type="caution">
    <text evidence="1">The sequence shown here is derived from an EMBL/GenBank/DDBJ whole genome shotgun (WGS) entry which is preliminary data.</text>
</comment>